<dbReference type="Gramene" id="rna3579">
    <property type="protein sequence ID" value="RHN79747.1"/>
    <property type="gene ID" value="gene3579"/>
</dbReference>
<name>A0A396JYP9_MEDTR</name>
<reference evidence="2" key="1">
    <citation type="journal article" date="2018" name="Nat. Plants">
        <title>Whole-genome landscape of Medicago truncatula symbiotic genes.</title>
        <authorList>
            <person name="Pecrix Y."/>
            <person name="Staton S.E."/>
            <person name="Sallet E."/>
            <person name="Lelandais-Briere C."/>
            <person name="Moreau S."/>
            <person name="Carrere S."/>
            <person name="Blein T."/>
            <person name="Jardinaud M.F."/>
            <person name="Latrasse D."/>
            <person name="Zouine M."/>
            <person name="Zahm M."/>
            <person name="Kreplak J."/>
            <person name="Mayjonade B."/>
            <person name="Satge C."/>
            <person name="Perez M."/>
            <person name="Cauet S."/>
            <person name="Marande W."/>
            <person name="Chantry-Darmon C."/>
            <person name="Lopez-Roques C."/>
            <person name="Bouchez O."/>
            <person name="Berard A."/>
            <person name="Debelle F."/>
            <person name="Munos S."/>
            <person name="Bendahmane A."/>
            <person name="Berges H."/>
            <person name="Niebel A."/>
            <person name="Buitink J."/>
            <person name="Frugier F."/>
            <person name="Benhamed M."/>
            <person name="Crespi M."/>
            <person name="Gouzy J."/>
            <person name="Gamas P."/>
        </authorList>
    </citation>
    <scope>NUCLEOTIDE SEQUENCE [LARGE SCALE GENOMIC DNA]</scope>
    <source>
        <strain evidence="2">cv. Jemalong A17</strain>
    </source>
</reference>
<evidence type="ECO:0000313" key="2">
    <source>
        <dbReference type="Proteomes" id="UP000265566"/>
    </source>
</evidence>
<dbReference type="EMBL" id="PSQE01000001">
    <property type="protein sequence ID" value="RHN79747.1"/>
    <property type="molecule type" value="Genomic_DNA"/>
</dbReference>
<dbReference type="Proteomes" id="UP000265566">
    <property type="component" value="Chromosome 1"/>
</dbReference>
<sequence>MMSFAFFLPLASFQHINYSQYLKFKFPLFSFQSTFFKSLFLLILLCHHNLLLSHYSSSPSLFFFTQHVLKFLHIQPN</sequence>
<comment type="caution">
    <text evidence="1">The sequence shown here is derived from an EMBL/GenBank/DDBJ whole genome shotgun (WGS) entry which is preliminary data.</text>
</comment>
<organism evidence="1 2">
    <name type="scientific">Medicago truncatula</name>
    <name type="common">Barrel medic</name>
    <name type="synonym">Medicago tribuloides</name>
    <dbReference type="NCBI Taxonomy" id="3880"/>
    <lineage>
        <taxon>Eukaryota</taxon>
        <taxon>Viridiplantae</taxon>
        <taxon>Streptophyta</taxon>
        <taxon>Embryophyta</taxon>
        <taxon>Tracheophyta</taxon>
        <taxon>Spermatophyta</taxon>
        <taxon>Magnoliopsida</taxon>
        <taxon>eudicotyledons</taxon>
        <taxon>Gunneridae</taxon>
        <taxon>Pentapetalae</taxon>
        <taxon>rosids</taxon>
        <taxon>fabids</taxon>
        <taxon>Fabales</taxon>
        <taxon>Fabaceae</taxon>
        <taxon>Papilionoideae</taxon>
        <taxon>50 kb inversion clade</taxon>
        <taxon>NPAAA clade</taxon>
        <taxon>Hologalegina</taxon>
        <taxon>IRL clade</taxon>
        <taxon>Trifolieae</taxon>
        <taxon>Medicago</taxon>
    </lineage>
</organism>
<protein>
    <submittedName>
        <fullName evidence="1">Uncharacterized protein</fullName>
    </submittedName>
</protein>
<proteinExistence type="predicted"/>
<accession>A0A396JYP9</accession>
<dbReference type="AlphaFoldDB" id="A0A396JYP9"/>
<gene>
    <name evidence="1" type="ORF">MtrunA17_Chr1g0180681</name>
</gene>
<evidence type="ECO:0000313" key="1">
    <source>
        <dbReference type="EMBL" id="RHN79747.1"/>
    </source>
</evidence>